<gene>
    <name evidence="1" type="ORF">VNO77_12160</name>
</gene>
<evidence type="ECO:0000313" key="1">
    <source>
        <dbReference type="EMBL" id="KAK7343425.1"/>
    </source>
</evidence>
<dbReference type="AlphaFoldDB" id="A0AAN9LVY4"/>
<comment type="caution">
    <text evidence="1">The sequence shown here is derived from an EMBL/GenBank/DDBJ whole genome shotgun (WGS) entry which is preliminary data.</text>
</comment>
<sequence>MNYMVHLFSTIGSEHFDVYDNVAPSSLSLVLSLLHKVTERENLESQYVKPMERDGSDKLSYSCVQMEYPKTQQKTLQTITVLPAPPVVGQRVAVVVVLELN</sequence>
<protein>
    <submittedName>
        <fullName evidence="1">Uncharacterized protein</fullName>
    </submittedName>
</protein>
<name>A0AAN9LVY4_CANGL</name>
<dbReference type="Proteomes" id="UP001367508">
    <property type="component" value="Unassembled WGS sequence"/>
</dbReference>
<organism evidence="1 2">
    <name type="scientific">Canavalia gladiata</name>
    <name type="common">Sword bean</name>
    <name type="synonym">Dolichos gladiatus</name>
    <dbReference type="NCBI Taxonomy" id="3824"/>
    <lineage>
        <taxon>Eukaryota</taxon>
        <taxon>Viridiplantae</taxon>
        <taxon>Streptophyta</taxon>
        <taxon>Embryophyta</taxon>
        <taxon>Tracheophyta</taxon>
        <taxon>Spermatophyta</taxon>
        <taxon>Magnoliopsida</taxon>
        <taxon>eudicotyledons</taxon>
        <taxon>Gunneridae</taxon>
        <taxon>Pentapetalae</taxon>
        <taxon>rosids</taxon>
        <taxon>fabids</taxon>
        <taxon>Fabales</taxon>
        <taxon>Fabaceae</taxon>
        <taxon>Papilionoideae</taxon>
        <taxon>50 kb inversion clade</taxon>
        <taxon>NPAAA clade</taxon>
        <taxon>indigoferoid/millettioid clade</taxon>
        <taxon>Phaseoleae</taxon>
        <taxon>Canavalia</taxon>
    </lineage>
</organism>
<accession>A0AAN9LVY4</accession>
<evidence type="ECO:0000313" key="2">
    <source>
        <dbReference type="Proteomes" id="UP001367508"/>
    </source>
</evidence>
<proteinExistence type="predicted"/>
<keyword evidence="2" id="KW-1185">Reference proteome</keyword>
<reference evidence="1 2" key="1">
    <citation type="submission" date="2024-01" db="EMBL/GenBank/DDBJ databases">
        <title>The genomes of 5 underutilized Papilionoideae crops provide insights into root nodulation and disease resistanc.</title>
        <authorList>
            <person name="Jiang F."/>
        </authorList>
    </citation>
    <scope>NUCLEOTIDE SEQUENCE [LARGE SCALE GENOMIC DNA]</scope>
    <source>
        <strain evidence="1">LVBAO_FW01</strain>
        <tissue evidence="1">Leaves</tissue>
    </source>
</reference>
<dbReference type="EMBL" id="JAYMYQ010000003">
    <property type="protein sequence ID" value="KAK7343425.1"/>
    <property type="molecule type" value="Genomic_DNA"/>
</dbReference>